<dbReference type="EMBL" id="BAFN01000001">
    <property type="protein sequence ID" value="GAN34394.1"/>
    <property type="molecule type" value="Genomic_DNA"/>
</dbReference>
<dbReference type="Proteomes" id="UP000032309">
    <property type="component" value="Unassembled WGS sequence"/>
</dbReference>
<sequence>MEMTQKEQHVNLFETFTIHIIELLRILLIKELLYRNSPRMAE</sequence>
<keyword evidence="2" id="KW-1185">Reference proteome</keyword>
<organism evidence="1 2">
    <name type="scientific">Candidatus Brocadia sinica JPN1</name>
    <dbReference type="NCBI Taxonomy" id="1197129"/>
    <lineage>
        <taxon>Bacteria</taxon>
        <taxon>Pseudomonadati</taxon>
        <taxon>Planctomycetota</taxon>
        <taxon>Candidatus Brocadiia</taxon>
        <taxon>Candidatus Brocadiales</taxon>
        <taxon>Candidatus Brocadiaceae</taxon>
        <taxon>Candidatus Brocadia</taxon>
    </lineage>
</organism>
<reference evidence="2" key="1">
    <citation type="journal article" date="2015" name="Genome Announc.">
        <title>Draft Genome Sequence of an Anaerobic Ammonium-Oxidizing Bacterium, "Candidatus Brocadia sinica".</title>
        <authorList>
            <person name="Oshiki M."/>
            <person name="Shinyako-Hata K."/>
            <person name="Satoh H."/>
            <person name="Okabe S."/>
        </authorList>
    </citation>
    <scope>NUCLEOTIDE SEQUENCE [LARGE SCALE GENOMIC DNA]</scope>
    <source>
        <strain evidence="2">JPN1</strain>
    </source>
</reference>
<proteinExistence type="predicted"/>
<name>A0ABQ0K0W4_9BACT</name>
<protein>
    <submittedName>
        <fullName evidence="1">Uncharacterized protein</fullName>
    </submittedName>
</protein>
<evidence type="ECO:0000313" key="1">
    <source>
        <dbReference type="EMBL" id="GAN34394.1"/>
    </source>
</evidence>
<accession>A0ABQ0K0W4</accession>
<gene>
    <name evidence="1" type="ORF">BROSI_A2930</name>
</gene>
<comment type="caution">
    <text evidence="1">The sequence shown here is derived from an EMBL/GenBank/DDBJ whole genome shotgun (WGS) entry which is preliminary data.</text>
</comment>
<evidence type="ECO:0000313" key="2">
    <source>
        <dbReference type="Proteomes" id="UP000032309"/>
    </source>
</evidence>